<dbReference type="InterPro" id="IPR036873">
    <property type="entry name" value="Rhodanese-like_dom_sf"/>
</dbReference>
<dbReference type="PROSITE" id="PS50206">
    <property type="entry name" value="RHODANESE_3"/>
    <property type="match status" value="1"/>
</dbReference>
<keyword evidence="1" id="KW-0732">Signal</keyword>
<comment type="caution">
    <text evidence="3">The sequence shown here is derived from an EMBL/GenBank/DDBJ whole genome shotgun (WGS) entry which is preliminary data.</text>
</comment>
<reference evidence="3 4" key="1">
    <citation type="submission" date="2017-09" db="EMBL/GenBank/DDBJ databases">
        <title>Genomics of the genus Arcobacter.</title>
        <authorList>
            <person name="Perez-Cataluna A."/>
            <person name="Figueras M.J."/>
            <person name="Salas-Masso N."/>
        </authorList>
    </citation>
    <scope>NUCLEOTIDE SEQUENCE [LARGE SCALE GENOMIC DNA]</scope>
    <source>
        <strain evidence="3 4">F156-34</strain>
    </source>
</reference>
<dbReference type="PANTHER" id="PTHR44086:SF13">
    <property type="entry name" value="THIOSULFATE SULFURTRANSFERASE PSPE"/>
    <property type="match status" value="1"/>
</dbReference>
<dbReference type="SUPFAM" id="SSF52821">
    <property type="entry name" value="Rhodanese/Cell cycle control phosphatase"/>
    <property type="match status" value="1"/>
</dbReference>
<proteinExistence type="predicted"/>
<dbReference type="RefSeq" id="WP_129061869.1">
    <property type="nucleotide sequence ID" value="NZ_NXIE01000003.1"/>
</dbReference>
<evidence type="ECO:0000256" key="1">
    <source>
        <dbReference type="SAM" id="SignalP"/>
    </source>
</evidence>
<accession>A0A4Q1AT73</accession>
<dbReference type="CDD" id="cd00158">
    <property type="entry name" value="RHOD"/>
    <property type="match status" value="1"/>
</dbReference>
<dbReference type="OrthoDB" id="5365569at2"/>
<feature type="signal peptide" evidence="1">
    <location>
        <begin position="1"/>
        <end position="19"/>
    </location>
</feature>
<dbReference type="PANTHER" id="PTHR44086">
    <property type="entry name" value="THIOSULFATE SULFURTRANSFERASE RDL2, MITOCHONDRIAL-RELATED"/>
    <property type="match status" value="1"/>
</dbReference>
<sequence>MKLKMILLSIFVAGSTLFATDFISYEKLSSQLKDANKKAGTYATTEDVKKALNSKDWLVADVRTMEEWSAAHIKGAVRIGRQAPEKGLALHALDMDDKFIKPNLIIVCNSAARASIEAETIRKMGFKTVKIYDLYSWIDECNPVVTKYTVKQDKGGTGLKFGNFYAEHCKDKK</sequence>
<gene>
    <name evidence="3" type="ORF">CP965_09580</name>
</gene>
<dbReference type="Pfam" id="PF00581">
    <property type="entry name" value="Rhodanese"/>
    <property type="match status" value="1"/>
</dbReference>
<evidence type="ECO:0000313" key="4">
    <source>
        <dbReference type="Proteomes" id="UP000289718"/>
    </source>
</evidence>
<dbReference type="GO" id="GO:0004792">
    <property type="term" value="F:thiosulfate-cyanide sulfurtransferase activity"/>
    <property type="evidence" value="ECO:0007669"/>
    <property type="project" value="TreeGrafter"/>
</dbReference>
<keyword evidence="4" id="KW-1185">Reference proteome</keyword>
<dbReference type="InterPro" id="IPR001763">
    <property type="entry name" value="Rhodanese-like_dom"/>
</dbReference>
<dbReference type="Proteomes" id="UP000289718">
    <property type="component" value="Unassembled WGS sequence"/>
</dbReference>
<dbReference type="EMBL" id="NXIE01000003">
    <property type="protein sequence ID" value="RXK12814.1"/>
    <property type="molecule type" value="Genomic_DNA"/>
</dbReference>
<dbReference type="AlphaFoldDB" id="A0A4Q1AT73"/>
<evidence type="ECO:0000259" key="2">
    <source>
        <dbReference type="PROSITE" id="PS50206"/>
    </source>
</evidence>
<dbReference type="SMART" id="SM00450">
    <property type="entry name" value="RHOD"/>
    <property type="match status" value="1"/>
</dbReference>
<dbReference type="Gene3D" id="3.40.250.10">
    <property type="entry name" value="Rhodanese-like domain"/>
    <property type="match status" value="1"/>
</dbReference>
<evidence type="ECO:0000313" key="3">
    <source>
        <dbReference type="EMBL" id="RXK12814.1"/>
    </source>
</evidence>
<feature type="chain" id="PRO_5020210601" description="Rhodanese domain-containing protein" evidence="1">
    <location>
        <begin position="20"/>
        <end position="173"/>
    </location>
</feature>
<name>A0A4Q1AT73_9BACT</name>
<feature type="domain" description="Rhodanese" evidence="2">
    <location>
        <begin position="53"/>
        <end position="146"/>
    </location>
</feature>
<organism evidence="3 4">
    <name type="scientific">Halarcobacter mediterraneus</name>
    <dbReference type="NCBI Taxonomy" id="2023153"/>
    <lineage>
        <taxon>Bacteria</taxon>
        <taxon>Pseudomonadati</taxon>
        <taxon>Campylobacterota</taxon>
        <taxon>Epsilonproteobacteria</taxon>
        <taxon>Campylobacterales</taxon>
        <taxon>Arcobacteraceae</taxon>
        <taxon>Halarcobacter</taxon>
    </lineage>
</organism>
<protein>
    <recommendedName>
        <fullName evidence="2">Rhodanese domain-containing protein</fullName>
    </recommendedName>
</protein>